<dbReference type="Proteomes" id="UP001500021">
    <property type="component" value="Unassembled WGS sequence"/>
</dbReference>
<keyword evidence="2" id="KW-1185">Reference proteome</keyword>
<gene>
    <name evidence="1" type="ORF">GCM10009111_12790</name>
</gene>
<protein>
    <recommendedName>
        <fullName evidence="3">Transglutaminase-like domain-containing protein</fullName>
    </recommendedName>
</protein>
<dbReference type="RefSeq" id="WP_252739022.1">
    <property type="nucleotide sequence ID" value="NZ_BAAAFA010000003.1"/>
</dbReference>
<name>A0ABN1L5G1_9GAMM</name>
<dbReference type="EMBL" id="BAAAFA010000003">
    <property type="protein sequence ID" value="GAA0815027.1"/>
    <property type="molecule type" value="Genomic_DNA"/>
</dbReference>
<evidence type="ECO:0000313" key="2">
    <source>
        <dbReference type="Proteomes" id="UP001500021"/>
    </source>
</evidence>
<organism evidence="1 2">
    <name type="scientific">Colwellia asteriadis</name>
    <dbReference type="NCBI Taxonomy" id="517723"/>
    <lineage>
        <taxon>Bacteria</taxon>
        <taxon>Pseudomonadati</taxon>
        <taxon>Pseudomonadota</taxon>
        <taxon>Gammaproteobacteria</taxon>
        <taxon>Alteromonadales</taxon>
        <taxon>Colwelliaceae</taxon>
        <taxon>Colwellia</taxon>
    </lineage>
</organism>
<proteinExistence type="predicted"/>
<evidence type="ECO:0008006" key="3">
    <source>
        <dbReference type="Google" id="ProtNLM"/>
    </source>
</evidence>
<comment type="caution">
    <text evidence="1">The sequence shown here is derived from an EMBL/GenBank/DDBJ whole genome shotgun (WGS) entry which is preliminary data.</text>
</comment>
<reference evidence="1 2" key="1">
    <citation type="journal article" date="2019" name="Int. J. Syst. Evol. Microbiol.">
        <title>The Global Catalogue of Microorganisms (GCM) 10K type strain sequencing project: providing services to taxonomists for standard genome sequencing and annotation.</title>
        <authorList>
            <consortium name="The Broad Institute Genomics Platform"/>
            <consortium name="The Broad Institute Genome Sequencing Center for Infectious Disease"/>
            <person name="Wu L."/>
            <person name="Ma J."/>
        </authorList>
    </citation>
    <scope>NUCLEOTIDE SEQUENCE [LARGE SCALE GENOMIC DNA]</scope>
    <source>
        <strain evidence="1 2">JCM 15608</strain>
    </source>
</reference>
<accession>A0ABN1L5G1</accession>
<evidence type="ECO:0000313" key="1">
    <source>
        <dbReference type="EMBL" id="GAA0815027.1"/>
    </source>
</evidence>
<sequence>MPTIVDRQHPSLFRAMQPLANLMVLFCLFVVSTTLNAQQTYFNKAAIDKGYQFTYQWLDYNDQTQKLSFQLTQQSLFDRFRQLKSYQASYAQKAILRRLKQHLRKKPVQGVQVSFRQTNGEYRINVKGQDQQKVSKTYQQLIKLESTIQQQYFQENYYQPFTNHDNITGIKVDHGAIANDSVDDLKLMKPIILEQVSIQNIRQVTNYVLGFVQSIPYSPLESRINSSGSGFNNPTKVLWENQGDCDSKMTLTASILRGLMPRIEMALLYIDKHAFIGISIPSEAGEVSIEHQGVHYVLAEPTGPALLPLGQLAPESKLAIDQGRYTVEPYHEVINSTANNDD</sequence>